<accession>N2BE66</accession>
<protein>
    <submittedName>
        <fullName evidence="1">Uncharacterized protein</fullName>
    </submittedName>
</protein>
<dbReference type="EMBL" id="AQFT01000032">
    <property type="protein sequence ID" value="EMZ35154.1"/>
    <property type="molecule type" value="Genomic_DNA"/>
</dbReference>
<gene>
    <name evidence="1" type="ORF">C823_01052</name>
</gene>
<dbReference type="AlphaFoldDB" id="N2BE66"/>
<dbReference type="OrthoDB" id="9887919at2"/>
<evidence type="ECO:0000313" key="1">
    <source>
        <dbReference type="EMBL" id="EMZ35154.1"/>
    </source>
</evidence>
<name>N2BE66_9FIRM</name>
<dbReference type="PATRIC" id="fig|1235802.3.peg.1132"/>
<dbReference type="HOGENOM" id="CLU_1000205_0_0_9"/>
<evidence type="ECO:0000313" key="2">
    <source>
        <dbReference type="Proteomes" id="UP000012589"/>
    </source>
</evidence>
<proteinExistence type="predicted"/>
<comment type="caution">
    <text evidence="1">The sequence shown here is derived from an EMBL/GenBank/DDBJ whole genome shotgun (WGS) entry which is preliminary data.</text>
</comment>
<keyword evidence="2" id="KW-1185">Reference proteome</keyword>
<sequence>MDYDWKYFVDGLTADRAGMDTDHGDRLVARAVMYRIDKDQQKQAGERIRDMLAAYRQQRKNGNLLVEELVKAHAEYCKLLPDDEIAKRRHNSLVYRYMMKTSLHNKAVAVKMGVSKDTVQNDIRMAVNELFVLCFGLPAAGNSPGTYRDGVKELLHNYLLVNQMGSIRSVMPWENWQKEREKCQRVTARALRCLDNAVRLYEKFTAGSTYPDMQQRPLEIMREIYFKGSSIAAMAEEWHMSKETVYADIKKMTGRLAELIEVMAADSHNRERELRDGL</sequence>
<dbReference type="Proteomes" id="UP000012589">
    <property type="component" value="Unassembled WGS sequence"/>
</dbReference>
<organism evidence="1 2">
    <name type="scientific">Eubacterium plexicaudatum ASF492</name>
    <dbReference type="NCBI Taxonomy" id="1235802"/>
    <lineage>
        <taxon>Bacteria</taxon>
        <taxon>Bacillati</taxon>
        <taxon>Bacillota</taxon>
        <taxon>Clostridia</taxon>
        <taxon>Eubacteriales</taxon>
        <taxon>Eubacteriaceae</taxon>
        <taxon>Eubacterium</taxon>
    </lineage>
</organism>
<dbReference type="STRING" id="1235802.C823_01052"/>
<reference evidence="1 2" key="1">
    <citation type="journal article" date="2014" name="Genome Announc.">
        <title>Draft genome sequences of the altered schaedler flora, a defined bacterial community from gnotobiotic mice.</title>
        <authorList>
            <person name="Wannemuehler M.J."/>
            <person name="Overstreet A.M."/>
            <person name="Ward D.V."/>
            <person name="Phillips G.J."/>
        </authorList>
    </citation>
    <scope>NUCLEOTIDE SEQUENCE [LARGE SCALE GENOMIC DNA]</scope>
    <source>
        <strain evidence="1 2">ASF492</strain>
    </source>
</reference>